<protein>
    <submittedName>
        <fullName evidence="1">Kinetochore Sim4 complex subunit FTA2-domain-containing protein</fullName>
    </submittedName>
</protein>
<evidence type="ECO:0000313" key="1">
    <source>
        <dbReference type="EMBL" id="KAI6080750.1"/>
    </source>
</evidence>
<accession>A0ACC0CK97</accession>
<name>A0ACC0CK97_9PEZI</name>
<dbReference type="EMBL" id="MU394424">
    <property type="protein sequence ID" value="KAI6080750.1"/>
    <property type="molecule type" value="Genomic_DNA"/>
</dbReference>
<evidence type="ECO:0000313" key="2">
    <source>
        <dbReference type="Proteomes" id="UP001497680"/>
    </source>
</evidence>
<reference evidence="1 2" key="1">
    <citation type="journal article" date="2022" name="New Phytol.">
        <title>Ecological generalism drives hyperdiversity of secondary metabolite gene clusters in xylarialean endophytes.</title>
        <authorList>
            <person name="Franco M.E.E."/>
            <person name="Wisecaver J.H."/>
            <person name="Arnold A.E."/>
            <person name="Ju Y.M."/>
            <person name="Slot J.C."/>
            <person name="Ahrendt S."/>
            <person name="Moore L.P."/>
            <person name="Eastman K.E."/>
            <person name="Scott K."/>
            <person name="Konkel Z."/>
            <person name="Mondo S.J."/>
            <person name="Kuo A."/>
            <person name="Hayes R.D."/>
            <person name="Haridas S."/>
            <person name="Andreopoulos B."/>
            <person name="Riley R."/>
            <person name="LaButti K."/>
            <person name="Pangilinan J."/>
            <person name="Lipzen A."/>
            <person name="Amirebrahimi M."/>
            <person name="Yan J."/>
            <person name="Adam C."/>
            <person name="Keymanesh K."/>
            <person name="Ng V."/>
            <person name="Louie K."/>
            <person name="Northen T."/>
            <person name="Drula E."/>
            <person name="Henrissat B."/>
            <person name="Hsieh H.M."/>
            <person name="Youens-Clark K."/>
            <person name="Lutzoni F."/>
            <person name="Miadlikowska J."/>
            <person name="Eastwood D.C."/>
            <person name="Hamelin R.C."/>
            <person name="Grigoriev I.V."/>
            <person name="U'Ren J.M."/>
        </authorList>
    </citation>
    <scope>NUCLEOTIDE SEQUENCE [LARGE SCALE GENOMIC DNA]</scope>
    <source>
        <strain evidence="1 2">ER1909</strain>
    </source>
</reference>
<comment type="caution">
    <text evidence="1">The sequence shown here is derived from an EMBL/GenBank/DDBJ whole genome shotgun (WGS) entry which is preliminary data.</text>
</comment>
<gene>
    <name evidence="1" type="ORF">F4821DRAFT_273616</name>
</gene>
<proteinExistence type="predicted"/>
<dbReference type="Proteomes" id="UP001497680">
    <property type="component" value="Unassembled WGS sequence"/>
</dbReference>
<sequence>MYPNMPESDADLVPLPRCDGPKLKPFKFNGPQKIKFLDFVGEGSHSYVFKVEIHGKIYALKLFRFVNDEDWDGPVMLDREDRDFREDAQIMNIFAEYSEPFYCECRAYGRLKETGREDLTVKSFGYIFLNEEHERIMMKQFGNHSLYFNGSMDNESSDEWNRCRFVGKDERAPPIRGIVKELGQGTENLTTPLAKSLLKDIKEFQRLGIISLDVALRQVINGKLSDFSQAITIPHYRTNPELNPNPLPPKLACLIWPDIFSFSSRDYWNFDDMVNEWNEDNNGNIKVYANPGGKGCDPKHQYNLRKKTMYTFVDPRKLEGVKKKRKREMWVIQADEDMIRRFRGGRGGVHLFWGLRDGYIVPKIGRCPSYKILEFRPTFCSPSPTLPNFTS</sequence>
<keyword evidence="2" id="KW-1185">Reference proteome</keyword>
<organism evidence="1 2">
    <name type="scientific">Hypoxylon rubiginosum</name>
    <dbReference type="NCBI Taxonomy" id="110542"/>
    <lineage>
        <taxon>Eukaryota</taxon>
        <taxon>Fungi</taxon>
        <taxon>Dikarya</taxon>
        <taxon>Ascomycota</taxon>
        <taxon>Pezizomycotina</taxon>
        <taxon>Sordariomycetes</taxon>
        <taxon>Xylariomycetidae</taxon>
        <taxon>Xylariales</taxon>
        <taxon>Hypoxylaceae</taxon>
        <taxon>Hypoxylon</taxon>
    </lineage>
</organism>